<dbReference type="HOGENOM" id="CLU_2278391_0_0_1"/>
<evidence type="ECO:0000256" key="5">
    <source>
        <dbReference type="SAM" id="Phobius"/>
    </source>
</evidence>
<evidence type="ECO:0000256" key="1">
    <source>
        <dbReference type="ARBA" id="ARBA00004141"/>
    </source>
</evidence>
<sequence length="102" mass="11385">MFFTWARFYSFQYISILFFQDVQDISALQASNRFLPMAVVGVATNIVTAYLVSKVNGNLLPGGMSALMTAISPILMTVASPNWTCWAAAFVAMTYKCNQPRW</sequence>
<dbReference type="KEGG" id="pdp:PDIP_82310"/>
<dbReference type="VEuPathDB" id="FungiDB:PDIP_82310"/>
<feature type="transmembrane region" description="Helical" evidence="5">
    <location>
        <begin position="73"/>
        <end position="95"/>
    </location>
</feature>
<evidence type="ECO:0000313" key="7">
    <source>
        <dbReference type="Proteomes" id="UP000009886"/>
    </source>
</evidence>
<dbReference type="EMBL" id="AKCU01000497">
    <property type="protein sequence ID" value="EKV05632.1"/>
    <property type="molecule type" value="Genomic_DNA"/>
</dbReference>
<dbReference type="Proteomes" id="UP000009886">
    <property type="component" value="Unassembled WGS sequence"/>
</dbReference>
<gene>
    <name evidence="6" type="ORF">PDIP_82310</name>
</gene>
<dbReference type="AlphaFoldDB" id="K9FC01"/>
<evidence type="ECO:0000256" key="4">
    <source>
        <dbReference type="ARBA" id="ARBA00023136"/>
    </source>
</evidence>
<dbReference type="GO" id="GO:0016020">
    <property type="term" value="C:membrane"/>
    <property type="evidence" value="ECO:0007669"/>
    <property type="project" value="UniProtKB-SubCell"/>
</dbReference>
<keyword evidence="2 5" id="KW-0812">Transmembrane</keyword>
<feature type="transmembrane region" description="Helical" evidence="5">
    <location>
        <begin position="34"/>
        <end position="53"/>
    </location>
</feature>
<comment type="caution">
    <text evidence="6">The sequence shown here is derived from an EMBL/GenBank/DDBJ whole genome shotgun (WGS) entry which is preliminary data.</text>
</comment>
<dbReference type="InterPro" id="IPR036259">
    <property type="entry name" value="MFS_trans_sf"/>
</dbReference>
<evidence type="ECO:0000256" key="3">
    <source>
        <dbReference type="ARBA" id="ARBA00022989"/>
    </source>
</evidence>
<dbReference type="OrthoDB" id="2130629at2759"/>
<proteinExistence type="predicted"/>
<keyword evidence="3 5" id="KW-1133">Transmembrane helix</keyword>
<keyword evidence="4 5" id="KW-0472">Membrane</keyword>
<dbReference type="SUPFAM" id="SSF103473">
    <property type="entry name" value="MFS general substrate transporter"/>
    <property type="match status" value="1"/>
</dbReference>
<protein>
    <submittedName>
        <fullName evidence="6">Integral membrane protein</fullName>
    </submittedName>
</protein>
<evidence type="ECO:0000256" key="2">
    <source>
        <dbReference type="ARBA" id="ARBA00022692"/>
    </source>
</evidence>
<organism evidence="6 7">
    <name type="scientific">Penicillium digitatum (strain Pd1 / CECT 20795)</name>
    <name type="common">Green mold</name>
    <dbReference type="NCBI Taxonomy" id="1170230"/>
    <lineage>
        <taxon>Eukaryota</taxon>
        <taxon>Fungi</taxon>
        <taxon>Dikarya</taxon>
        <taxon>Ascomycota</taxon>
        <taxon>Pezizomycotina</taxon>
        <taxon>Eurotiomycetes</taxon>
        <taxon>Eurotiomycetidae</taxon>
        <taxon>Eurotiales</taxon>
        <taxon>Aspergillaceae</taxon>
        <taxon>Penicillium</taxon>
    </lineage>
</organism>
<dbReference type="Gene3D" id="1.20.1250.20">
    <property type="entry name" value="MFS general substrate transporter like domains"/>
    <property type="match status" value="1"/>
</dbReference>
<name>K9FC01_PEND1</name>
<evidence type="ECO:0000313" key="6">
    <source>
        <dbReference type="EMBL" id="EKV05632.1"/>
    </source>
</evidence>
<accession>K9FC01</accession>
<reference evidence="7" key="1">
    <citation type="journal article" date="2012" name="BMC Genomics">
        <title>Genome sequence of the necrotrophic fungus Penicillium digitatum, the main postharvest pathogen of citrus.</title>
        <authorList>
            <person name="Marcet-Houben M."/>
            <person name="Ballester A.-R."/>
            <person name="de la Fuente B."/>
            <person name="Harries E."/>
            <person name="Marcos J.F."/>
            <person name="Gonzalez-Candelas L."/>
            <person name="Gabaldon T."/>
        </authorList>
    </citation>
    <scope>NUCLEOTIDE SEQUENCE [LARGE SCALE GENOMIC DNA]</scope>
    <source>
        <strain evidence="7">Pd1 / CECT 20795</strain>
    </source>
</reference>
<dbReference type="PANTHER" id="PTHR42718:SF10">
    <property type="entry name" value="TRANSPORTER, PUTATIVE (AFU_ORTHOLOGUE AFUA_8G06760)-RELATED"/>
    <property type="match status" value="1"/>
</dbReference>
<comment type="subcellular location">
    <subcellularLocation>
        <location evidence="1">Membrane</location>
        <topology evidence="1">Multi-pass membrane protein</topology>
    </subcellularLocation>
</comment>
<dbReference type="PANTHER" id="PTHR42718">
    <property type="entry name" value="MAJOR FACILITATOR SUPERFAMILY MULTIDRUG TRANSPORTER MFSC"/>
    <property type="match status" value="1"/>
</dbReference>